<accession>A0A2K1JBJ4</accession>
<evidence type="ECO:0000313" key="3">
    <source>
        <dbReference type="EMBL" id="PNR38877.1"/>
    </source>
</evidence>
<dbReference type="SMART" id="SM00367">
    <property type="entry name" value="LRR_CC"/>
    <property type="match status" value="6"/>
</dbReference>
<dbReference type="CDD" id="cd22159">
    <property type="entry name" value="F-box_AtTIR1-like"/>
    <property type="match status" value="1"/>
</dbReference>
<dbReference type="Pfam" id="PF18511">
    <property type="entry name" value="F-box_5"/>
    <property type="match status" value="1"/>
</dbReference>
<dbReference type="EnsemblPlants" id="Pp3c15_1200V3.3">
    <property type="protein sequence ID" value="Pp3c15_1200V3.3"/>
    <property type="gene ID" value="Pp3c15_1200"/>
</dbReference>
<dbReference type="OrthoDB" id="550575at2759"/>
<dbReference type="EMBL" id="ABEU02000015">
    <property type="protein sequence ID" value="PNR38877.1"/>
    <property type="molecule type" value="Genomic_DNA"/>
</dbReference>
<dbReference type="InterPro" id="IPR041567">
    <property type="entry name" value="COI1_F-box"/>
</dbReference>
<gene>
    <name evidence="4" type="primary">LOC112292390</name>
    <name evidence="3" type="ORF">PHYPA_019155</name>
</gene>
<dbReference type="STRING" id="3218.A0A2K1JBJ4"/>
<dbReference type="Gene3D" id="3.80.10.10">
    <property type="entry name" value="Ribonuclease Inhibitor"/>
    <property type="match status" value="1"/>
</dbReference>
<dbReference type="PANTHER" id="PTHR16134">
    <property type="entry name" value="F-BOX/TPR REPEAT PROTEIN POF3"/>
    <property type="match status" value="1"/>
</dbReference>
<dbReference type="Pfam" id="PF13516">
    <property type="entry name" value="LRR_6"/>
    <property type="match status" value="1"/>
</dbReference>
<evidence type="ECO:0008006" key="6">
    <source>
        <dbReference type="Google" id="ProtNLM"/>
    </source>
</evidence>
<dbReference type="Gramene" id="Pp3c15_1200V3.4">
    <property type="protein sequence ID" value="Pp3c15_1200V3.4"/>
    <property type="gene ID" value="Pp3c15_1200"/>
</dbReference>
<dbReference type="Pfam" id="PF18791">
    <property type="entry name" value="Transp_inhibit"/>
    <property type="match status" value="1"/>
</dbReference>
<evidence type="ECO:0000313" key="4">
    <source>
        <dbReference type="EnsemblPlants" id="Pp3c15_1200V3.1"/>
    </source>
</evidence>
<reference evidence="3 5" key="1">
    <citation type="journal article" date="2008" name="Science">
        <title>The Physcomitrella genome reveals evolutionary insights into the conquest of land by plants.</title>
        <authorList>
            <person name="Rensing S."/>
            <person name="Lang D."/>
            <person name="Zimmer A."/>
            <person name="Terry A."/>
            <person name="Salamov A."/>
            <person name="Shapiro H."/>
            <person name="Nishiyama T."/>
            <person name="Perroud P.-F."/>
            <person name="Lindquist E."/>
            <person name="Kamisugi Y."/>
            <person name="Tanahashi T."/>
            <person name="Sakakibara K."/>
            <person name="Fujita T."/>
            <person name="Oishi K."/>
            <person name="Shin-I T."/>
            <person name="Kuroki Y."/>
            <person name="Toyoda A."/>
            <person name="Suzuki Y."/>
            <person name="Hashimoto A."/>
            <person name="Yamaguchi K."/>
            <person name="Sugano A."/>
            <person name="Kohara Y."/>
            <person name="Fujiyama A."/>
            <person name="Anterola A."/>
            <person name="Aoki S."/>
            <person name="Ashton N."/>
            <person name="Barbazuk W.B."/>
            <person name="Barker E."/>
            <person name="Bennetzen J."/>
            <person name="Bezanilla M."/>
            <person name="Blankenship R."/>
            <person name="Cho S.H."/>
            <person name="Dutcher S."/>
            <person name="Estelle M."/>
            <person name="Fawcett J.A."/>
            <person name="Gundlach H."/>
            <person name="Hanada K."/>
            <person name="Heyl A."/>
            <person name="Hicks K.A."/>
            <person name="Hugh J."/>
            <person name="Lohr M."/>
            <person name="Mayer K."/>
            <person name="Melkozernov A."/>
            <person name="Murata T."/>
            <person name="Nelson D."/>
            <person name="Pils B."/>
            <person name="Prigge M."/>
            <person name="Reiss B."/>
            <person name="Renner T."/>
            <person name="Rombauts S."/>
            <person name="Rushton P."/>
            <person name="Sanderfoot A."/>
            <person name="Schween G."/>
            <person name="Shiu S.-H."/>
            <person name="Stueber K."/>
            <person name="Theodoulou F.L."/>
            <person name="Tu H."/>
            <person name="Van de Peer Y."/>
            <person name="Verrier P.J."/>
            <person name="Waters E."/>
            <person name="Wood A."/>
            <person name="Yang L."/>
            <person name="Cove D."/>
            <person name="Cuming A."/>
            <person name="Hasebe M."/>
            <person name="Lucas S."/>
            <person name="Mishler D.B."/>
            <person name="Reski R."/>
            <person name="Grigoriev I."/>
            <person name="Quatrano R.S."/>
            <person name="Boore J.L."/>
        </authorList>
    </citation>
    <scope>NUCLEOTIDE SEQUENCE [LARGE SCALE GENOMIC DNA]</scope>
    <source>
        <strain evidence="4 5">cv. Gransden 2004</strain>
    </source>
</reference>
<reference evidence="4" key="3">
    <citation type="submission" date="2020-12" db="UniProtKB">
        <authorList>
            <consortium name="EnsemblPlants"/>
        </authorList>
    </citation>
    <scope>IDENTIFICATION</scope>
</reference>
<sequence length="593" mass="64942">MEMGREKRPSGSGTGLSDETLACVLKYVESAEDRASVSLVCKQWRLVDGATRKFVTIAYMYSTSPEMLTRRFKRLEGLKLKGKPRAAEYDLLVPDWGGYAEPWIRDLGRAYTSLQTLQLRRCQVSNADLTLIASSPCQASLQVLYLHKCAGFSTAGLLPVAKSCRSLKSLSVEDSDVTDEGGEWLFELARNNSVLEVLNFAVLGLEDVDAADLVLLVERCKSLVSLKVGEVEMVDMISAISRASSLTEFGTGSCNFFGDEDSRTHVSISLPSSLTGLSGLWAMSDPGLAMVLPIAPNLRKLDLKFTLLSRKAYCQLFSQCHALEELQVRNAVGDEGMEVIGKTCKSLRRLRVEHDNAGAITQRGVVAVAQGCARMQQLIVYVSDITNAALAMLGQCCAQLTDFRLVLETAARRVVDLPLDDGIKLLLKGCRKISKLAVYLRHGGLTDRGMGYIGEFGTNLKWLLLGCTGESDIGLASLAYKAQRIERLECRDCPFGEAGLAAAVVAMSSLKFIWIQGYRAPWAGEHLLALSRPYLNIEVISSTDTQPGQLIAHYTTVGPRTDNPLEVKQLTLNPDDHLQEMRPSLHSPGSTRH</sequence>
<dbReference type="InterPro" id="IPR006553">
    <property type="entry name" value="Leu-rich_rpt_Cys-con_subtyp"/>
</dbReference>
<dbReference type="InterPro" id="IPR041101">
    <property type="entry name" value="Transp_inhibit"/>
</dbReference>
<dbReference type="FunFam" id="3.80.10.10:FF:000124">
    <property type="entry name" value="Coronatine-insensitive protein 1"/>
    <property type="match status" value="1"/>
</dbReference>
<evidence type="ECO:0000313" key="5">
    <source>
        <dbReference type="Proteomes" id="UP000006727"/>
    </source>
</evidence>
<evidence type="ECO:0000259" key="2">
    <source>
        <dbReference type="Pfam" id="PF18791"/>
    </source>
</evidence>
<dbReference type="RefSeq" id="XP_073395231.1">
    <property type="nucleotide sequence ID" value="XM_073539130.1"/>
</dbReference>
<reference evidence="3 5" key="2">
    <citation type="journal article" date="2018" name="Plant J.">
        <title>The Physcomitrella patens chromosome-scale assembly reveals moss genome structure and evolution.</title>
        <authorList>
            <person name="Lang D."/>
            <person name="Ullrich K.K."/>
            <person name="Murat F."/>
            <person name="Fuchs J."/>
            <person name="Jenkins J."/>
            <person name="Haas F.B."/>
            <person name="Piednoel M."/>
            <person name="Gundlach H."/>
            <person name="Van Bel M."/>
            <person name="Meyberg R."/>
            <person name="Vives C."/>
            <person name="Morata J."/>
            <person name="Symeonidi A."/>
            <person name="Hiss M."/>
            <person name="Muchero W."/>
            <person name="Kamisugi Y."/>
            <person name="Saleh O."/>
            <person name="Blanc G."/>
            <person name="Decker E.L."/>
            <person name="van Gessel N."/>
            <person name="Grimwood J."/>
            <person name="Hayes R.D."/>
            <person name="Graham S.W."/>
            <person name="Gunter L.E."/>
            <person name="McDaniel S.F."/>
            <person name="Hoernstein S.N.W."/>
            <person name="Larsson A."/>
            <person name="Li F.W."/>
            <person name="Perroud P.F."/>
            <person name="Phillips J."/>
            <person name="Ranjan P."/>
            <person name="Rokshar D.S."/>
            <person name="Rothfels C.J."/>
            <person name="Schneider L."/>
            <person name="Shu S."/>
            <person name="Stevenson D.W."/>
            <person name="Thummler F."/>
            <person name="Tillich M."/>
            <person name="Villarreal Aguilar J.C."/>
            <person name="Widiez T."/>
            <person name="Wong G.K."/>
            <person name="Wymore A."/>
            <person name="Zhang Y."/>
            <person name="Zimmer A.D."/>
            <person name="Quatrano R.S."/>
            <person name="Mayer K.F.X."/>
            <person name="Goodstein D."/>
            <person name="Casacuberta J.M."/>
            <person name="Vandepoele K."/>
            <person name="Reski R."/>
            <person name="Cuming A.C."/>
            <person name="Tuskan G.A."/>
            <person name="Maumus F."/>
            <person name="Salse J."/>
            <person name="Schmutz J."/>
            <person name="Rensing S.A."/>
        </authorList>
    </citation>
    <scope>NUCLEOTIDE SEQUENCE [LARGE SCALE GENOMIC DNA]</scope>
    <source>
        <strain evidence="4 5">cv. Gransden 2004</strain>
    </source>
</reference>
<dbReference type="PANTHER" id="PTHR16134:SF43">
    <property type="entry name" value="CORONATINE-INSENSITIVE PROTEIN 1"/>
    <property type="match status" value="1"/>
</dbReference>
<keyword evidence="5" id="KW-1185">Reference proteome</keyword>
<dbReference type="Gramene" id="Pp3c15_1200V3.2">
    <property type="protein sequence ID" value="Pp3c15_1200V3.2"/>
    <property type="gene ID" value="Pp3c15_1200"/>
</dbReference>
<dbReference type="SUPFAM" id="SSF52047">
    <property type="entry name" value="RNI-like"/>
    <property type="match status" value="2"/>
</dbReference>
<dbReference type="Gramene" id="Pp3c15_1200V3.3">
    <property type="protein sequence ID" value="Pp3c15_1200V3.3"/>
    <property type="gene ID" value="Pp3c15_1200"/>
</dbReference>
<protein>
    <recommendedName>
        <fullName evidence="6">F-box domain-containing protein</fullName>
    </recommendedName>
</protein>
<proteinExistence type="predicted"/>
<dbReference type="Proteomes" id="UP000006727">
    <property type="component" value="Chromosome 15"/>
</dbReference>
<organism evidence="3">
    <name type="scientific">Physcomitrium patens</name>
    <name type="common">Spreading-leaved earth moss</name>
    <name type="synonym">Physcomitrella patens</name>
    <dbReference type="NCBI Taxonomy" id="3218"/>
    <lineage>
        <taxon>Eukaryota</taxon>
        <taxon>Viridiplantae</taxon>
        <taxon>Streptophyta</taxon>
        <taxon>Embryophyta</taxon>
        <taxon>Bryophyta</taxon>
        <taxon>Bryophytina</taxon>
        <taxon>Bryopsida</taxon>
        <taxon>Funariidae</taxon>
        <taxon>Funariales</taxon>
        <taxon>Funariaceae</taxon>
        <taxon>Physcomitrium</taxon>
    </lineage>
</organism>
<dbReference type="PaxDb" id="3218-PP1S211_131V6.1"/>
<dbReference type="Gramene" id="Pp3c15_1200V3.1">
    <property type="protein sequence ID" value="Pp3c15_1200V3.1"/>
    <property type="gene ID" value="Pp3c15_1200"/>
</dbReference>
<dbReference type="SUPFAM" id="SSF81383">
    <property type="entry name" value="F-box domain"/>
    <property type="match status" value="1"/>
</dbReference>
<dbReference type="FunCoup" id="A0A2K1JBJ4">
    <property type="interactions" value="1350"/>
</dbReference>
<feature type="domain" description="COI1 F-box" evidence="1">
    <location>
        <begin position="14"/>
        <end position="53"/>
    </location>
</feature>
<dbReference type="Gene3D" id="1.20.1280.50">
    <property type="match status" value="1"/>
</dbReference>
<dbReference type="OMA" id="CYTATPD"/>
<dbReference type="EnsemblPlants" id="Pp3c15_1200V3.1">
    <property type="protein sequence ID" value="Pp3c15_1200V3.1"/>
    <property type="gene ID" value="Pp3c15_1200"/>
</dbReference>
<dbReference type="GO" id="GO:0019005">
    <property type="term" value="C:SCF ubiquitin ligase complex"/>
    <property type="evidence" value="ECO:0000318"/>
    <property type="project" value="GO_Central"/>
</dbReference>
<dbReference type="RefSeq" id="XP_073395230.1">
    <property type="nucleotide sequence ID" value="XM_073539129.1"/>
</dbReference>
<feature type="domain" description="Transport inhibitor response 1" evidence="2">
    <location>
        <begin position="73"/>
        <end position="119"/>
    </location>
</feature>
<dbReference type="EnsemblPlants" id="Pp3c15_1200V3.2">
    <property type="protein sequence ID" value="Pp3c15_1200V3.2"/>
    <property type="gene ID" value="Pp3c15_1200"/>
</dbReference>
<dbReference type="EnsemblPlants" id="Pp3c15_1200V3.4">
    <property type="protein sequence ID" value="Pp3c15_1200V3.4"/>
    <property type="gene ID" value="Pp3c15_1200"/>
</dbReference>
<dbReference type="GeneID" id="112292390"/>
<dbReference type="AlphaFoldDB" id="A0A2K1JBJ4"/>
<dbReference type="GO" id="GO:0031146">
    <property type="term" value="P:SCF-dependent proteasomal ubiquitin-dependent protein catabolic process"/>
    <property type="evidence" value="ECO:0000318"/>
    <property type="project" value="GO_Central"/>
</dbReference>
<evidence type="ECO:0000259" key="1">
    <source>
        <dbReference type="Pfam" id="PF18511"/>
    </source>
</evidence>
<dbReference type="InterPro" id="IPR032675">
    <property type="entry name" value="LRR_dom_sf"/>
</dbReference>
<dbReference type="InterPro" id="IPR001611">
    <property type="entry name" value="Leu-rich_rpt"/>
</dbReference>
<dbReference type="InterPro" id="IPR036047">
    <property type="entry name" value="F-box-like_dom_sf"/>
</dbReference>
<dbReference type="FunFam" id="1.20.1280.50:FF:000023">
    <property type="entry name" value="F-box/LRR-repeat protein 4"/>
    <property type="match status" value="1"/>
</dbReference>
<name>A0A2K1JBJ4_PHYPA</name>